<gene>
    <name evidence="3" type="ordered locus">Nther_2839</name>
</gene>
<dbReference type="OrthoDB" id="9794671at2"/>
<evidence type="ECO:0000313" key="3">
    <source>
        <dbReference type="EMBL" id="ACB86386.1"/>
    </source>
</evidence>
<dbReference type="GO" id="GO:0030435">
    <property type="term" value="P:sporulation resulting in formation of a cellular spore"/>
    <property type="evidence" value="ECO:0007669"/>
    <property type="project" value="InterPro"/>
</dbReference>
<dbReference type="eggNOG" id="COG2385">
    <property type="taxonomic scope" value="Bacteria"/>
</dbReference>
<keyword evidence="1" id="KW-0472">Membrane</keyword>
<dbReference type="InterPro" id="IPR051922">
    <property type="entry name" value="Bact_Sporulation_Assoc"/>
</dbReference>
<dbReference type="InterPro" id="IPR013693">
    <property type="entry name" value="SpoIID/LytB_N"/>
</dbReference>
<dbReference type="Proteomes" id="UP000001683">
    <property type="component" value="Chromosome"/>
</dbReference>
<name>B2A3F7_NATTJ</name>
<dbReference type="AlphaFoldDB" id="B2A3F7"/>
<dbReference type="KEGG" id="nth:Nther_2839"/>
<dbReference type="EMBL" id="CP001034">
    <property type="protein sequence ID" value="ACB86386.1"/>
    <property type="molecule type" value="Genomic_DNA"/>
</dbReference>
<reference evidence="3 4" key="2">
    <citation type="journal article" date="2011" name="J. Bacteriol.">
        <title>Complete genome sequence of the anaerobic, halophilic alkalithermophile Natranaerobius thermophilus JW/NM-WN-LF.</title>
        <authorList>
            <person name="Zhao B."/>
            <person name="Mesbah N.M."/>
            <person name="Dalin E."/>
            <person name="Goodwin L."/>
            <person name="Nolan M."/>
            <person name="Pitluck S."/>
            <person name="Chertkov O."/>
            <person name="Brettin T.S."/>
            <person name="Han J."/>
            <person name="Larimer F.W."/>
            <person name="Land M.L."/>
            <person name="Hauser L."/>
            <person name="Kyrpides N."/>
            <person name="Wiegel J."/>
        </authorList>
    </citation>
    <scope>NUCLEOTIDE SEQUENCE [LARGE SCALE GENOMIC DNA]</scope>
    <source>
        <strain evidence="4">ATCC BAA-1301 / DSM 18059 / JW/NM-WN-LF</strain>
    </source>
</reference>
<feature type="domain" description="Sporulation stage II protein D amidase enhancer LytB N-terminal" evidence="2">
    <location>
        <begin position="66"/>
        <end position="173"/>
    </location>
</feature>
<keyword evidence="1" id="KW-1133">Transmembrane helix</keyword>
<dbReference type="FunCoup" id="B2A3F7">
    <property type="interactions" value="6"/>
</dbReference>
<dbReference type="Pfam" id="PF08486">
    <property type="entry name" value="SpoIID"/>
    <property type="match status" value="1"/>
</dbReference>
<dbReference type="InterPro" id="IPR014225">
    <property type="entry name" value="Spore_II_D_firmicutes"/>
</dbReference>
<dbReference type="GO" id="GO:0030288">
    <property type="term" value="C:outer membrane-bounded periplasmic space"/>
    <property type="evidence" value="ECO:0007669"/>
    <property type="project" value="TreeGrafter"/>
</dbReference>
<dbReference type="NCBIfam" id="TIGR02870">
    <property type="entry name" value="spore_II_D"/>
    <property type="match status" value="1"/>
</dbReference>
<dbReference type="HOGENOM" id="CLU_021203_1_1_9"/>
<protein>
    <submittedName>
        <fullName evidence="3">Stage II sporulation protein D</fullName>
    </submittedName>
</protein>
<dbReference type="NCBIfam" id="TIGR02669">
    <property type="entry name" value="SpoIID_LytB"/>
    <property type="match status" value="1"/>
</dbReference>
<dbReference type="RefSeq" id="WP_012449218.1">
    <property type="nucleotide sequence ID" value="NC_010718.1"/>
</dbReference>
<evidence type="ECO:0000256" key="1">
    <source>
        <dbReference type="SAM" id="Phobius"/>
    </source>
</evidence>
<dbReference type="InParanoid" id="B2A3F7"/>
<reference evidence="3 4" key="1">
    <citation type="submission" date="2008-04" db="EMBL/GenBank/DDBJ databases">
        <title>Complete sequence of chromosome of Natranaerobius thermophilus JW/NM-WN-LF.</title>
        <authorList>
            <consortium name="US DOE Joint Genome Institute"/>
            <person name="Copeland A."/>
            <person name="Lucas S."/>
            <person name="Lapidus A."/>
            <person name="Glavina del Rio T."/>
            <person name="Dalin E."/>
            <person name="Tice H."/>
            <person name="Bruce D."/>
            <person name="Goodwin L."/>
            <person name="Pitluck S."/>
            <person name="Chertkov O."/>
            <person name="Brettin T."/>
            <person name="Detter J.C."/>
            <person name="Han C."/>
            <person name="Kuske C.R."/>
            <person name="Schmutz J."/>
            <person name="Larimer F."/>
            <person name="Land M."/>
            <person name="Hauser L."/>
            <person name="Kyrpides N."/>
            <person name="Lykidis A."/>
            <person name="Mesbah N.M."/>
            <person name="Wiegel J."/>
        </authorList>
    </citation>
    <scope>NUCLEOTIDE SEQUENCE [LARGE SCALE GENOMIC DNA]</scope>
    <source>
        <strain evidence="4">ATCC BAA-1301 / DSM 18059 / JW/NM-WN-LF</strain>
    </source>
</reference>
<keyword evidence="1" id="KW-0812">Transmembrane</keyword>
<sequence>MVKKKKNELQKILIVGAAIGAILLMIIMAISSTYYYLADDPEPEEPPELEPLTLDRDDIVVRVYFHEEQEVKELKLEEYLVGVVISEMPPEFDQEALKSQAVVARSYTLSRLNKTGGPGCDNHQEADVCTDPDFCQAHYTKETVENIFGENANKYYDRVKDAVLATKGEIMTYNGDPVPEAPYHSTCGGQTETAGAVWSADFPFLQSVECDYCDHSSYYRAERNLNKKDLEAGFSQAGFEIPVLAAGEMPELQVTKQSETGRIQKANLLGNQLSGHDIRSMFDIPSTNIEWIPEHDSVRVVTKGFGHGVGLCQYGADGMARDGQNYQDIIKYYFEGVKIKDNLYK</sequence>
<keyword evidence="4" id="KW-1185">Reference proteome</keyword>
<evidence type="ECO:0000313" key="4">
    <source>
        <dbReference type="Proteomes" id="UP000001683"/>
    </source>
</evidence>
<feature type="transmembrane region" description="Helical" evidence="1">
    <location>
        <begin position="12"/>
        <end position="37"/>
    </location>
</feature>
<accession>B2A3F7</accession>
<dbReference type="PANTHER" id="PTHR30032">
    <property type="entry name" value="N-ACETYLMURAMOYL-L-ALANINE AMIDASE-RELATED"/>
    <property type="match status" value="1"/>
</dbReference>
<dbReference type="PANTHER" id="PTHR30032:SF4">
    <property type="entry name" value="AMIDASE ENHANCER"/>
    <property type="match status" value="1"/>
</dbReference>
<proteinExistence type="predicted"/>
<organism evidence="3 4">
    <name type="scientific">Natranaerobius thermophilus (strain ATCC BAA-1301 / DSM 18059 / JW/NM-WN-LF)</name>
    <dbReference type="NCBI Taxonomy" id="457570"/>
    <lineage>
        <taxon>Bacteria</taxon>
        <taxon>Bacillati</taxon>
        <taxon>Bacillota</taxon>
        <taxon>Clostridia</taxon>
        <taxon>Natranaerobiales</taxon>
        <taxon>Natranaerobiaceae</taxon>
        <taxon>Natranaerobius</taxon>
    </lineage>
</organism>
<dbReference type="STRING" id="457570.Nther_2839"/>
<evidence type="ECO:0000259" key="2">
    <source>
        <dbReference type="Pfam" id="PF08486"/>
    </source>
</evidence>
<dbReference type="InterPro" id="IPR013486">
    <property type="entry name" value="SpoIID/LytB"/>
</dbReference>